<dbReference type="Proteomes" id="UP000053232">
    <property type="component" value="Unassembled WGS sequence"/>
</dbReference>
<dbReference type="AlphaFoldDB" id="A0A073HYD3"/>
<dbReference type="EMBL" id="ARYC01020802">
    <property type="protein sequence ID" value="KEJ82434.1"/>
    <property type="molecule type" value="Genomic_DNA"/>
</dbReference>
<proteinExistence type="predicted"/>
<evidence type="ECO:0000313" key="2">
    <source>
        <dbReference type="Proteomes" id="UP000053232"/>
    </source>
</evidence>
<comment type="caution">
    <text evidence="1">The sequence shown here is derived from an EMBL/GenBank/DDBJ whole genome shotgun (WGS) entry which is preliminary data.</text>
</comment>
<name>A0A073HYD3_9SPIT</name>
<evidence type="ECO:0000313" key="1">
    <source>
        <dbReference type="EMBL" id="KEJ82434.1"/>
    </source>
</evidence>
<sequence>MKIPFDKQELIEIYEKFDGKINWDQLDENQLEGKIILFDTVSNKAILKLQGEDDDRNIKVQTTLIFNEQL</sequence>
<accession>A0A073HYD3</accession>
<protein>
    <submittedName>
        <fullName evidence="1">Uncharacterized protein</fullName>
    </submittedName>
</protein>
<keyword evidence="2" id="KW-1185">Reference proteome</keyword>
<gene>
    <name evidence="1" type="ORF">OXYTRIMIC_132</name>
</gene>
<organism evidence="1 2">
    <name type="scientific">Oxytricha trifallax</name>
    <dbReference type="NCBI Taxonomy" id="1172189"/>
    <lineage>
        <taxon>Eukaryota</taxon>
        <taxon>Sar</taxon>
        <taxon>Alveolata</taxon>
        <taxon>Ciliophora</taxon>
        <taxon>Intramacronucleata</taxon>
        <taxon>Spirotrichea</taxon>
        <taxon>Stichotrichia</taxon>
        <taxon>Sporadotrichida</taxon>
        <taxon>Oxytrichidae</taxon>
        <taxon>Oxytrichinae</taxon>
        <taxon>Oxytricha</taxon>
    </lineage>
</organism>
<reference evidence="2" key="1">
    <citation type="journal article" date="2014" name="Cell">
        <title>The Architecture of a Scrambled Genome Reveals Massive Levels of Genomic Rearrangement during Development.</title>
        <authorList>
            <person name="Chen X."/>
            <person name="Bracht J.R."/>
            <person name="Goldman A.D."/>
            <person name="Dolzhenko E."/>
            <person name="Clay D.M."/>
            <person name="Swart E.C."/>
            <person name="Perlman D.H."/>
            <person name="Doak T.G."/>
            <person name="Stuart A."/>
            <person name="Amemiya C.T."/>
            <person name="Sebra R.P."/>
            <person name="Landweber L.F."/>
        </authorList>
    </citation>
    <scope>NUCLEOTIDE SEQUENCE [LARGE SCALE GENOMIC DNA]</scope>
    <source>
        <strain evidence="2">JRB310</strain>
    </source>
</reference>